<evidence type="ECO:0000313" key="2">
    <source>
        <dbReference type="Proteomes" id="UP000007997"/>
    </source>
</evidence>
<accession>H6PTB3</accession>
<dbReference type="EMBL" id="CP003308">
    <property type="protein sequence ID" value="AFB26110.1"/>
    <property type="molecule type" value="Genomic_DNA"/>
</dbReference>
<reference evidence="2" key="1">
    <citation type="submission" date="2012-02" db="EMBL/GenBank/DDBJ databases">
        <title>Complete genome sequence of Rickettsia philipii strain 364D.</title>
        <authorList>
            <person name="Johnson S.L."/>
            <person name="Munk A.C."/>
            <person name="Han S."/>
            <person name="Bruce D.C."/>
            <person name="Dasch G.A."/>
        </authorList>
    </citation>
    <scope>NUCLEOTIDE SEQUENCE [LARGE SCALE GENOMIC DNA]</scope>
    <source>
        <strain evidence="2">364D</strain>
    </source>
</reference>
<dbReference type="Proteomes" id="UP000007997">
    <property type="component" value="Chromosome"/>
</dbReference>
<dbReference type="AlphaFoldDB" id="H6PTB3"/>
<gene>
    <name evidence="1" type="ordered locus">RSA_02635</name>
</gene>
<dbReference type="HOGENOM" id="CLU_1702898_0_0_5"/>
<name>H6PTB3_RICP3</name>
<protein>
    <submittedName>
        <fullName evidence="1">Uncharacterized protein</fullName>
    </submittedName>
</protein>
<sequence length="191" mass="22361">MTKKCNYSFSAEKNYKLISERKVSFEEIISVIESNCLLDIIEHPNPNKYSEQKMYIVKFNEYAYLVPFISEVDRTIFLKTIIPRHKATQEYLKIGKVMRNKENISNIILDAEENALLESFENDEWQRIKNFEQEKHISQVAAANYLKKDTRINIRISSSDLMRIKQKAAYEGLPYQTLISSILHKYSAGHG</sequence>
<dbReference type="KEGG" id="rph:RSA_02635"/>
<proteinExistence type="predicted"/>
<keyword evidence="2" id="KW-1185">Reference proteome</keyword>
<organism evidence="1 2">
    <name type="scientific">Rickettsia philipii (strain 364D)</name>
    <dbReference type="NCBI Taxonomy" id="481009"/>
    <lineage>
        <taxon>Bacteria</taxon>
        <taxon>Pseudomonadati</taxon>
        <taxon>Pseudomonadota</taxon>
        <taxon>Alphaproteobacteria</taxon>
        <taxon>Rickettsiales</taxon>
        <taxon>Rickettsiaceae</taxon>
        <taxon>Rickettsieae</taxon>
        <taxon>Rickettsia</taxon>
        <taxon>spotted fever group</taxon>
    </lineage>
</organism>
<evidence type="ECO:0000313" key="1">
    <source>
        <dbReference type="EMBL" id="AFB26110.1"/>
    </source>
</evidence>
<dbReference type="RefSeq" id="WP_014364616.1">
    <property type="nucleotide sequence ID" value="NC_016930.1"/>
</dbReference>